<dbReference type="InterPro" id="IPR036782">
    <property type="entry name" value="NE0471-like_N"/>
</dbReference>
<sequence length="200" mass="21811">MLRVVPTETWQLVLEFDSGAVRLFDCSAGRRDRPGFDAAELASPETFKHLTFGGDGVRWPGGPALEADYLFAGSREVSGSELERQQLRVAYRNQAPTPEHPTHHVYFVYVAPFAARPLVIGESINGGHAEMGGSAAVDLTGLLARPGWQRHFELAGCAWAVPLVEDAGRADRARIDDLVREVCRRAGTAESDVAGYHGKR</sequence>
<evidence type="ECO:0000313" key="1">
    <source>
        <dbReference type="EMBL" id="KUL23154.1"/>
    </source>
</evidence>
<keyword evidence="2" id="KW-1185">Reference proteome</keyword>
<dbReference type="SUPFAM" id="SSF143880">
    <property type="entry name" value="NE0471 N-terminal domain-like"/>
    <property type="match status" value="1"/>
</dbReference>
<organism evidence="1 2">
    <name type="scientific">Actinoplanes awajinensis subsp. mycoplanecinus</name>
    <dbReference type="NCBI Taxonomy" id="135947"/>
    <lineage>
        <taxon>Bacteria</taxon>
        <taxon>Bacillati</taxon>
        <taxon>Actinomycetota</taxon>
        <taxon>Actinomycetes</taxon>
        <taxon>Micromonosporales</taxon>
        <taxon>Micromonosporaceae</taxon>
        <taxon>Actinoplanes</taxon>
    </lineage>
</organism>
<dbReference type="Proteomes" id="UP000053244">
    <property type="component" value="Unassembled WGS sequence"/>
</dbReference>
<accession>A0A117ML35</accession>
<name>A0A117ML35_9ACTN</name>
<dbReference type="AlphaFoldDB" id="A0A117ML35"/>
<evidence type="ECO:0000313" key="2">
    <source>
        <dbReference type="Proteomes" id="UP000053244"/>
    </source>
</evidence>
<evidence type="ECO:0008006" key="3">
    <source>
        <dbReference type="Google" id="ProtNLM"/>
    </source>
</evidence>
<gene>
    <name evidence="1" type="ORF">ADL15_46685</name>
</gene>
<reference evidence="1 2" key="1">
    <citation type="submission" date="2015-10" db="EMBL/GenBank/DDBJ databases">
        <authorList>
            <person name="Gilbert D.G."/>
        </authorList>
    </citation>
    <scope>NUCLEOTIDE SEQUENCE [LARGE SCALE GENOMIC DNA]</scope>
    <source>
        <strain evidence="1 2">NRRL B-16712</strain>
    </source>
</reference>
<comment type="caution">
    <text evidence="1">The sequence shown here is derived from an EMBL/GenBank/DDBJ whole genome shotgun (WGS) entry which is preliminary data.</text>
</comment>
<dbReference type="EMBL" id="LLZH01000333">
    <property type="protein sequence ID" value="KUL23154.1"/>
    <property type="molecule type" value="Genomic_DNA"/>
</dbReference>
<protein>
    <recommendedName>
        <fullName evidence="3">DUF2442 domain-containing protein</fullName>
    </recommendedName>
</protein>
<proteinExistence type="predicted"/>